<accession>A0ABP0M4D7</accession>
<evidence type="ECO:0000313" key="3">
    <source>
        <dbReference type="EMBL" id="CAK9045039.1"/>
    </source>
</evidence>
<feature type="region of interest" description="Disordered" evidence="1">
    <location>
        <begin position="1"/>
        <end position="25"/>
    </location>
</feature>
<comment type="caution">
    <text evidence="3">The sequence shown here is derived from an EMBL/GenBank/DDBJ whole genome shotgun (WGS) entry which is preliminary data.</text>
</comment>
<evidence type="ECO:0000313" key="2">
    <source>
        <dbReference type="EMBL" id="CAK9044300.1"/>
    </source>
</evidence>
<protein>
    <submittedName>
        <fullName evidence="3">Uncharacterized protein</fullName>
    </submittedName>
</protein>
<dbReference type="EMBL" id="CAXAMN010014780">
    <property type="protein sequence ID" value="CAK9044300.1"/>
    <property type="molecule type" value="Genomic_DNA"/>
</dbReference>
<evidence type="ECO:0000313" key="4">
    <source>
        <dbReference type="Proteomes" id="UP001642484"/>
    </source>
</evidence>
<keyword evidence="4" id="KW-1185">Reference proteome</keyword>
<proteinExistence type="predicted"/>
<evidence type="ECO:0000256" key="1">
    <source>
        <dbReference type="SAM" id="MobiDB-lite"/>
    </source>
</evidence>
<organism evidence="3 4">
    <name type="scientific">Durusdinium trenchii</name>
    <dbReference type="NCBI Taxonomy" id="1381693"/>
    <lineage>
        <taxon>Eukaryota</taxon>
        <taxon>Sar</taxon>
        <taxon>Alveolata</taxon>
        <taxon>Dinophyceae</taxon>
        <taxon>Suessiales</taxon>
        <taxon>Symbiodiniaceae</taxon>
        <taxon>Durusdinium</taxon>
    </lineage>
</organism>
<dbReference type="Proteomes" id="UP001642484">
    <property type="component" value="Unassembled WGS sequence"/>
</dbReference>
<dbReference type="EMBL" id="CAXAMN010015113">
    <property type="protein sequence ID" value="CAK9045039.1"/>
    <property type="molecule type" value="Genomic_DNA"/>
</dbReference>
<reference evidence="3 4" key="1">
    <citation type="submission" date="2024-02" db="EMBL/GenBank/DDBJ databases">
        <authorList>
            <person name="Chen Y."/>
            <person name="Shah S."/>
            <person name="Dougan E. K."/>
            <person name="Thang M."/>
            <person name="Chan C."/>
        </authorList>
    </citation>
    <scope>NUCLEOTIDE SEQUENCE [LARGE SCALE GENOMIC DNA]</scope>
</reference>
<name>A0ABP0M4D7_9DINO</name>
<sequence length="119" mass="12975">MFEPGPGPTAKIFAKNLGEGASSSSQIRTAKAVAEELGEAAASESGVFAWAKVRTKDSERGTQRIVRKQQTTMQVPITDLDVLGQRVAWIDPQAWLQYILDHGLLYMLSGLIRGTTSNR</sequence>
<gene>
    <name evidence="2" type="ORF">CCMP2556_LOCUS23332</name>
    <name evidence="3" type="ORF">CCMP2556_LOCUS23607</name>
</gene>